<organism evidence="2 3">
    <name type="scientific">[Candida] subhashii</name>
    <dbReference type="NCBI Taxonomy" id="561895"/>
    <lineage>
        <taxon>Eukaryota</taxon>
        <taxon>Fungi</taxon>
        <taxon>Dikarya</taxon>
        <taxon>Ascomycota</taxon>
        <taxon>Saccharomycotina</taxon>
        <taxon>Pichiomycetes</taxon>
        <taxon>Debaryomycetaceae</taxon>
        <taxon>Spathaspora</taxon>
    </lineage>
</organism>
<evidence type="ECO:0000313" key="3">
    <source>
        <dbReference type="Proteomes" id="UP000694255"/>
    </source>
</evidence>
<dbReference type="GeneID" id="73468515"/>
<gene>
    <name evidence="2" type="ORF">J8A68_001714</name>
</gene>
<dbReference type="EMBL" id="JAGSYN010000065">
    <property type="protein sequence ID" value="KAG7664759.1"/>
    <property type="molecule type" value="Genomic_DNA"/>
</dbReference>
<comment type="caution">
    <text evidence="2">The sequence shown here is derived from an EMBL/GenBank/DDBJ whole genome shotgun (WGS) entry which is preliminary data.</text>
</comment>
<accession>A0A8J5V3R7</accession>
<evidence type="ECO:0000256" key="1">
    <source>
        <dbReference type="RuleBase" id="RU000487"/>
    </source>
</evidence>
<reference evidence="2 3" key="1">
    <citation type="journal article" date="2021" name="DNA Res.">
        <title>Genome analysis of Candida subhashii reveals its hybrid nature and dual mitochondrial genome conformations.</title>
        <authorList>
            <person name="Mixao V."/>
            <person name="Hegedusova E."/>
            <person name="Saus E."/>
            <person name="Pryszcz L.P."/>
            <person name="Cillingova A."/>
            <person name="Nosek J."/>
            <person name="Gabaldon T."/>
        </authorList>
    </citation>
    <scope>NUCLEOTIDE SEQUENCE [LARGE SCALE GENOMIC DNA]</scope>
    <source>
        <strain evidence="2 3">CBS 10753</strain>
    </source>
</reference>
<dbReference type="Proteomes" id="UP000694255">
    <property type="component" value="Unassembled WGS sequence"/>
</dbReference>
<protein>
    <submittedName>
        <fullName evidence="2">ARP9</fullName>
    </submittedName>
</protein>
<evidence type="ECO:0000313" key="2">
    <source>
        <dbReference type="EMBL" id="KAG7664759.1"/>
    </source>
</evidence>
<comment type="similarity">
    <text evidence="1">Belongs to the actin family.</text>
</comment>
<dbReference type="InterPro" id="IPR004000">
    <property type="entry name" value="Actin"/>
</dbReference>
<proteinExistence type="inferred from homology"/>
<dbReference type="SMART" id="SM00268">
    <property type="entry name" value="ACTIN"/>
    <property type="match status" value="1"/>
</dbReference>
<sequence length="460" mass="51600">MPLYKEENFLVVHPGSQYTIFSFGLQDSLSPPQYKIPSIIYQDSITKDYKSKRQNEQDIEIHPIKASNIVDLDAFNYLLKIILQSIITNNPIITINQIPLLLIVPSLTWSRSSIEYITKHVIESLEFTAFNILDMSLAATFGVGSATNSVVVNVGYETIQIVPVVGYQSIKYAGKILKNVGGKTLNEEMKKVLPNSFTDQQIEDLKCSGIYEVSNDEDGFYSLRELNEENGGEHFDVAKIVTTDGGAVGINNTTTNGNNEEEKPNKELENNFFIDSVTGEKVWVGKERFLGANKLVEKIAQGIYESLSLIPDIDRRQDCYDNIILIGSTFKIPGLKEALLIKLTKSYLVRDPEANKQKTYEGINSAILKYQQADDDADGESTTGVSQVPNSIKLAKYPDYFPEWKKPKERNGSWEDVYFLGGEIYSKQIFSSGSSHGRELFVGSEVYEDRGPQSIWDVSI</sequence>
<keyword evidence="3" id="KW-1185">Reference proteome</keyword>
<dbReference type="PANTHER" id="PTHR11937">
    <property type="entry name" value="ACTIN"/>
    <property type="match status" value="1"/>
</dbReference>
<dbReference type="AlphaFoldDB" id="A0A8J5V3R7"/>
<dbReference type="RefSeq" id="XP_049264991.1">
    <property type="nucleotide sequence ID" value="XM_049405392.1"/>
</dbReference>
<dbReference type="Pfam" id="PF00022">
    <property type="entry name" value="Actin"/>
    <property type="match status" value="1"/>
</dbReference>
<name>A0A8J5V3R7_9ASCO</name>
<dbReference type="OrthoDB" id="74201at2759"/>